<keyword evidence="1" id="KW-0131">Cell cycle</keyword>
<reference evidence="1 2" key="1">
    <citation type="submission" date="2018-05" db="EMBL/GenBank/DDBJ databases">
        <title>Salinimonas sp. HMF8227 Genome sequencing and assembly.</title>
        <authorList>
            <person name="Kang H."/>
            <person name="Kang J."/>
            <person name="Cha I."/>
            <person name="Kim H."/>
            <person name="Joh K."/>
        </authorList>
    </citation>
    <scope>NUCLEOTIDE SEQUENCE [LARGE SCALE GENOMIC DNA]</scope>
    <source>
        <strain evidence="1 2">HMF8227</strain>
    </source>
</reference>
<dbReference type="AlphaFoldDB" id="A0A2S2DZV2"/>
<dbReference type="GO" id="GO:0051301">
    <property type="term" value="P:cell division"/>
    <property type="evidence" value="ECO:0007669"/>
    <property type="project" value="UniProtKB-KW"/>
</dbReference>
<dbReference type="Gene3D" id="3.40.50.300">
    <property type="entry name" value="P-loop containing nucleotide triphosphate hydrolases"/>
    <property type="match status" value="1"/>
</dbReference>
<gene>
    <name evidence="1" type="ORF">HMF8227_00042</name>
</gene>
<organism evidence="1 2">
    <name type="scientific">Saliniradius amylolyticus</name>
    <dbReference type="NCBI Taxonomy" id="2183582"/>
    <lineage>
        <taxon>Bacteria</taxon>
        <taxon>Pseudomonadati</taxon>
        <taxon>Pseudomonadota</taxon>
        <taxon>Gammaproteobacteria</taxon>
        <taxon>Alteromonadales</taxon>
        <taxon>Alteromonadaceae</taxon>
        <taxon>Saliniradius</taxon>
    </lineage>
</organism>
<protein>
    <submittedName>
        <fullName evidence="1">Cell division inhibitor SulA</fullName>
    </submittedName>
</protein>
<dbReference type="SUPFAM" id="SSF52540">
    <property type="entry name" value="P-loop containing nucleoside triphosphate hydrolases"/>
    <property type="match status" value="1"/>
</dbReference>
<proteinExistence type="predicted"/>
<dbReference type="Proteomes" id="UP000245728">
    <property type="component" value="Chromosome"/>
</dbReference>
<evidence type="ECO:0000313" key="2">
    <source>
        <dbReference type="Proteomes" id="UP000245728"/>
    </source>
</evidence>
<dbReference type="KEGG" id="salh:HMF8227_00042"/>
<evidence type="ECO:0000313" key="1">
    <source>
        <dbReference type="EMBL" id="AWL10550.1"/>
    </source>
</evidence>
<name>A0A2S2DZV2_9ALTE</name>
<keyword evidence="1" id="KW-0132">Cell division</keyword>
<dbReference type="RefSeq" id="WP_109338254.1">
    <property type="nucleotide sequence ID" value="NZ_CP029347.1"/>
</dbReference>
<dbReference type="EMBL" id="CP029347">
    <property type="protein sequence ID" value="AWL10550.1"/>
    <property type="molecule type" value="Genomic_DNA"/>
</dbReference>
<dbReference type="InterPro" id="IPR027417">
    <property type="entry name" value="P-loop_NTPase"/>
</dbReference>
<sequence>MNSLVSQLKQRGLVWQASAAPDLPQGAALPFPDLDKQLPQPVMHHRLIEIQSLVGIGELRLLLPSLAGHLKKTQRQLAFIAPPYQLSSDALHYSNFDLSKIWVIPTEQQQNALWAAEQCLRNGCCLSVIAWLPHLSHAQTKRLVLAAQEGQSHIFVLRPLQSDSLGHGLCLQVAPHSRGLTIEVKRSQGGWPPPPFDVDLNDSWPMLTLPATINTLKRAS</sequence>
<accession>A0A2S2DZV2</accession>
<keyword evidence="2" id="KW-1185">Reference proteome</keyword>
<dbReference type="OrthoDB" id="9811176at2"/>